<organism evidence="2 3">
    <name type="scientific">Conoideocrella luteorostrata</name>
    <dbReference type="NCBI Taxonomy" id="1105319"/>
    <lineage>
        <taxon>Eukaryota</taxon>
        <taxon>Fungi</taxon>
        <taxon>Dikarya</taxon>
        <taxon>Ascomycota</taxon>
        <taxon>Pezizomycotina</taxon>
        <taxon>Sordariomycetes</taxon>
        <taxon>Hypocreomycetidae</taxon>
        <taxon>Hypocreales</taxon>
        <taxon>Clavicipitaceae</taxon>
        <taxon>Conoideocrella</taxon>
    </lineage>
</organism>
<protein>
    <submittedName>
        <fullName evidence="2">Uncharacterized protein</fullName>
    </submittedName>
</protein>
<name>A0AAJ0FST4_9HYPO</name>
<proteinExistence type="predicted"/>
<evidence type="ECO:0000313" key="2">
    <source>
        <dbReference type="EMBL" id="KAK2595182.1"/>
    </source>
</evidence>
<reference evidence="2" key="1">
    <citation type="submission" date="2023-06" db="EMBL/GenBank/DDBJ databases">
        <title>Conoideocrella luteorostrata (Hypocreales: Clavicipitaceae), a potential biocontrol fungus for elongate hemlock scale in United States Christmas tree production areas.</title>
        <authorList>
            <person name="Barrett H."/>
            <person name="Lovett B."/>
            <person name="Macias A.M."/>
            <person name="Stajich J.E."/>
            <person name="Kasson M.T."/>
        </authorList>
    </citation>
    <scope>NUCLEOTIDE SEQUENCE</scope>
    <source>
        <strain evidence="2">ARSEF 14590</strain>
    </source>
</reference>
<feature type="coiled-coil region" evidence="1">
    <location>
        <begin position="14"/>
        <end position="111"/>
    </location>
</feature>
<dbReference type="Proteomes" id="UP001251528">
    <property type="component" value="Unassembled WGS sequence"/>
</dbReference>
<sequence>MNDFNENQKSIRLCELLERHLVNVQQRNEELELAISGLQQQFEAQVLGRELVERDVDLHKEALVEKVKDIEAQKVKLRTSQENIETLVESNMEKQLLIRDLRQQLNNINADQCSVQMYASKKRKFYG</sequence>
<comment type="caution">
    <text evidence="2">The sequence shown here is derived from an EMBL/GenBank/DDBJ whole genome shotgun (WGS) entry which is preliminary data.</text>
</comment>
<dbReference type="EMBL" id="JASWJB010000140">
    <property type="protein sequence ID" value="KAK2595182.1"/>
    <property type="molecule type" value="Genomic_DNA"/>
</dbReference>
<dbReference type="AlphaFoldDB" id="A0AAJ0FST4"/>
<evidence type="ECO:0000256" key="1">
    <source>
        <dbReference type="SAM" id="Coils"/>
    </source>
</evidence>
<gene>
    <name evidence="2" type="ORF">QQS21_007087</name>
</gene>
<keyword evidence="3" id="KW-1185">Reference proteome</keyword>
<keyword evidence="1" id="KW-0175">Coiled coil</keyword>
<evidence type="ECO:0000313" key="3">
    <source>
        <dbReference type="Proteomes" id="UP001251528"/>
    </source>
</evidence>
<accession>A0AAJ0FST4</accession>